<proteinExistence type="predicted"/>
<evidence type="ECO:0000256" key="1">
    <source>
        <dbReference type="ARBA" id="ARBA00004370"/>
    </source>
</evidence>
<dbReference type="PANTHER" id="PTHR48017">
    <property type="entry name" value="OS05G0424000 PROTEIN-RELATED"/>
    <property type="match status" value="1"/>
</dbReference>
<keyword evidence="2" id="KW-0813">Transport</keyword>
<dbReference type="Gramene" id="mRNA:HanXRQr2_Chr06g0253771">
    <property type="protein sequence ID" value="mRNA:HanXRQr2_Chr06g0253771"/>
    <property type="gene ID" value="HanXRQr2_Chr06g0253771"/>
</dbReference>
<organism evidence="9 10">
    <name type="scientific">Helianthus annuus</name>
    <name type="common">Common sunflower</name>
    <dbReference type="NCBI Taxonomy" id="4232"/>
    <lineage>
        <taxon>Eukaryota</taxon>
        <taxon>Viridiplantae</taxon>
        <taxon>Streptophyta</taxon>
        <taxon>Embryophyta</taxon>
        <taxon>Tracheophyta</taxon>
        <taxon>Spermatophyta</taxon>
        <taxon>Magnoliopsida</taxon>
        <taxon>eudicotyledons</taxon>
        <taxon>Gunneridae</taxon>
        <taxon>Pentapetalae</taxon>
        <taxon>asterids</taxon>
        <taxon>campanulids</taxon>
        <taxon>Asterales</taxon>
        <taxon>Asteraceae</taxon>
        <taxon>Asteroideae</taxon>
        <taxon>Heliantheae alliance</taxon>
        <taxon>Heliantheae</taxon>
        <taxon>Helianthus</taxon>
    </lineage>
</organism>
<feature type="transmembrane region" description="Helical" evidence="7">
    <location>
        <begin position="46"/>
        <end position="70"/>
    </location>
</feature>
<keyword evidence="10" id="KW-1185">Reference proteome</keyword>
<keyword evidence="6 7" id="KW-0472">Membrane</keyword>
<evidence type="ECO:0000256" key="5">
    <source>
        <dbReference type="ARBA" id="ARBA00022989"/>
    </source>
</evidence>
<evidence type="ECO:0000256" key="6">
    <source>
        <dbReference type="ARBA" id="ARBA00023136"/>
    </source>
</evidence>
<reference evidence="9" key="2">
    <citation type="submission" date="2020-06" db="EMBL/GenBank/DDBJ databases">
        <title>Helianthus annuus Genome sequencing and assembly Release 2.</title>
        <authorList>
            <person name="Gouzy J."/>
            <person name="Langlade N."/>
            <person name="Munos S."/>
        </authorList>
    </citation>
    <scope>NUCLEOTIDE SEQUENCE</scope>
    <source>
        <tissue evidence="9">Leaves</tissue>
    </source>
</reference>
<evidence type="ECO:0000256" key="3">
    <source>
        <dbReference type="ARBA" id="ARBA00022692"/>
    </source>
</evidence>
<dbReference type="Pfam" id="PF01490">
    <property type="entry name" value="Aa_trans"/>
    <property type="match status" value="1"/>
</dbReference>
<name>A0A9K3IRU4_HELAN</name>
<evidence type="ECO:0000259" key="8">
    <source>
        <dbReference type="Pfam" id="PF01490"/>
    </source>
</evidence>
<evidence type="ECO:0000313" key="10">
    <source>
        <dbReference type="Proteomes" id="UP000215914"/>
    </source>
</evidence>
<sequence>MVTSTIFLSNMFFFFFACGILFHSSIGAFAAITTFIAITFPFFGGLLGFFGGFALAPTTYYLPCIIWLIVRKPERWSITWCINWICIVIGVLLMILAPIGGLRLIIKSVGSYQFYS</sequence>
<keyword evidence="4" id="KW-0029">Amino-acid transport</keyword>
<reference evidence="9" key="1">
    <citation type="journal article" date="2017" name="Nature">
        <title>The sunflower genome provides insights into oil metabolism, flowering and Asterid evolution.</title>
        <authorList>
            <person name="Badouin H."/>
            <person name="Gouzy J."/>
            <person name="Grassa C.J."/>
            <person name="Murat F."/>
            <person name="Staton S.E."/>
            <person name="Cottret L."/>
            <person name="Lelandais-Briere C."/>
            <person name="Owens G.L."/>
            <person name="Carrere S."/>
            <person name="Mayjonade B."/>
            <person name="Legrand L."/>
            <person name="Gill N."/>
            <person name="Kane N.C."/>
            <person name="Bowers J.E."/>
            <person name="Hubner S."/>
            <person name="Bellec A."/>
            <person name="Berard A."/>
            <person name="Berges H."/>
            <person name="Blanchet N."/>
            <person name="Boniface M.C."/>
            <person name="Brunel D."/>
            <person name="Catrice O."/>
            <person name="Chaidir N."/>
            <person name="Claudel C."/>
            <person name="Donnadieu C."/>
            <person name="Faraut T."/>
            <person name="Fievet G."/>
            <person name="Helmstetter N."/>
            <person name="King M."/>
            <person name="Knapp S.J."/>
            <person name="Lai Z."/>
            <person name="Le Paslier M.C."/>
            <person name="Lippi Y."/>
            <person name="Lorenzon L."/>
            <person name="Mandel J.R."/>
            <person name="Marage G."/>
            <person name="Marchand G."/>
            <person name="Marquand E."/>
            <person name="Bret-Mestries E."/>
            <person name="Morien E."/>
            <person name="Nambeesan S."/>
            <person name="Nguyen T."/>
            <person name="Pegot-Espagnet P."/>
            <person name="Pouilly N."/>
            <person name="Raftis F."/>
            <person name="Sallet E."/>
            <person name="Schiex T."/>
            <person name="Thomas J."/>
            <person name="Vandecasteele C."/>
            <person name="Vares D."/>
            <person name="Vear F."/>
            <person name="Vautrin S."/>
            <person name="Crespi M."/>
            <person name="Mangin B."/>
            <person name="Burke J.M."/>
            <person name="Salse J."/>
            <person name="Munos S."/>
            <person name="Vincourt P."/>
            <person name="Rieseberg L.H."/>
            <person name="Langlade N.B."/>
        </authorList>
    </citation>
    <scope>NUCLEOTIDE SEQUENCE</scope>
    <source>
        <tissue evidence="9">Leaves</tissue>
    </source>
</reference>
<dbReference type="GO" id="GO:0006865">
    <property type="term" value="P:amino acid transport"/>
    <property type="evidence" value="ECO:0007669"/>
    <property type="project" value="UniProtKB-KW"/>
</dbReference>
<dbReference type="EMBL" id="MNCJ02000321">
    <property type="protein sequence ID" value="KAF5801924.1"/>
    <property type="molecule type" value="Genomic_DNA"/>
</dbReference>
<dbReference type="InterPro" id="IPR013057">
    <property type="entry name" value="AA_transpt_TM"/>
</dbReference>
<keyword evidence="5 7" id="KW-1133">Transmembrane helix</keyword>
<evidence type="ECO:0000256" key="4">
    <source>
        <dbReference type="ARBA" id="ARBA00022970"/>
    </source>
</evidence>
<protein>
    <submittedName>
        <fullName evidence="9">Amino acid transporter, transmembrane domain-containing protein</fullName>
    </submittedName>
</protein>
<evidence type="ECO:0000256" key="2">
    <source>
        <dbReference type="ARBA" id="ARBA00022448"/>
    </source>
</evidence>
<dbReference type="GO" id="GO:0016020">
    <property type="term" value="C:membrane"/>
    <property type="evidence" value="ECO:0007669"/>
    <property type="project" value="UniProtKB-SubCell"/>
</dbReference>
<evidence type="ECO:0000256" key="7">
    <source>
        <dbReference type="SAM" id="Phobius"/>
    </source>
</evidence>
<dbReference type="Proteomes" id="UP000215914">
    <property type="component" value="Unassembled WGS sequence"/>
</dbReference>
<evidence type="ECO:0000313" key="9">
    <source>
        <dbReference type="EMBL" id="KAF5801924.1"/>
    </source>
</evidence>
<feature type="domain" description="Amino acid transporter transmembrane" evidence="8">
    <location>
        <begin position="29"/>
        <end position="100"/>
    </location>
</feature>
<accession>A0A9K3IRU4</accession>
<comment type="subcellular location">
    <subcellularLocation>
        <location evidence="1">Membrane</location>
    </subcellularLocation>
</comment>
<gene>
    <name evidence="9" type="ORF">HanXRQr2_Chr06g0253771</name>
</gene>
<feature type="transmembrane region" description="Helical" evidence="7">
    <location>
        <begin position="82"/>
        <end position="106"/>
    </location>
</feature>
<comment type="caution">
    <text evidence="9">The sequence shown here is derived from an EMBL/GenBank/DDBJ whole genome shotgun (WGS) entry which is preliminary data.</text>
</comment>
<feature type="transmembrane region" description="Helical" evidence="7">
    <location>
        <begin position="12"/>
        <end position="40"/>
    </location>
</feature>
<dbReference type="AlphaFoldDB" id="A0A9K3IRU4"/>
<keyword evidence="3 7" id="KW-0812">Transmembrane</keyword>